<dbReference type="Pfam" id="PF04816">
    <property type="entry name" value="TrmK"/>
    <property type="match status" value="1"/>
</dbReference>
<dbReference type="InterPro" id="IPR006901">
    <property type="entry name" value="TrmK"/>
</dbReference>
<dbReference type="PANTHER" id="PTHR38451:SF1">
    <property type="entry name" value="TRNA (ADENINE(22)-N(1))-METHYLTRANSFERASE"/>
    <property type="match status" value="1"/>
</dbReference>
<sequence>MDRRRHPGVRAGHRRRDSGCGGLLGHSHPAGRPVCRAPRGAARVTRAADGPALDARLEAVLAQVRADVHADIGSDHAKLPIRLLRAGRIQRGVIVELNPGPLAHARQNVARAGLAGQLEVRAGDGFAPLAPGEVASASVTGMGAFTILGMLRREPGRLPPTLVLQPNDSAESLRRWARAAGYHLRADLLVPGYWAYPVLRLDRAPGPDPAYDGLPEAAALRYGPALLRGQDPLLRAQVQADLRRLTPLAAPGRVAQTELEMALAAWAWLQGL</sequence>
<accession>A0A2T3W6N6</accession>
<dbReference type="GO" id="GO:0160105">
    <property type="term" value="F:tRNA (adenine(22)-N1)-methyltransferase activity"/>
    <property type="evidence" value="ECO:0007669"/>
    <property type="project" value="InterPro"/>
</dbReference>
<dbReference type="Gene3D" id="3.40.50.150">
    <property type="entry name" value="Vaccinia Virus protein VP39"/>
    <property type="match status" value="1"/>
</dbReference>
<comment type="caution">
    <text evidence="2">The sequence shown here is derived from an EMBL/GenBank/DDBJ whole genome shotgun (WGS) entry which is preliminary data.</text>
</comment>
<keyword evidence="3" id="KW-1185">Reference proteome</keyword>
<organism evidence="2 3">
    <name type="scientific">Deinococcus arcticus</name>
    <dbReference type="NCBI Taxonomy" id="2136176"/>
    <lineage>
        <taxon>Bacteria</taxon>
        <taxon>Thermotogati</taxon>
        <taxon>Deinococcota</taxon>
        <taxon>Deinococci</taxon>
        <taxon>Deinococcales</taxon>
        <taxon>Deinococcaceae</taxon>
        <taxon>Deinococcus</taxon>
    </lineage>
</organism>
<evidence type="ECO:0000313" key="3">
    <source>
        <dbReference type="Proteomes" id="UP000240317"/>
    </source>
</evidence>
<evidence type="ECO:0000313" key="2">
    <source>
        <dbReference type="EMBL" id="PTA67512.1"/>
    </source>
</evidence>
<keyword evidence="2" id="KW-0808">Transferase</keyword>
<dbReference type="InterPro" id="IPR029063">
    <property type="entry name" value="SAM-dependent_MTases_sf"/>
</dbReference>
<reference evidence="2 3" key="1">
    <citation type="submission" date="2018-03" db="EMBL/GenBank/DDBJ databases">
        <title>Draft genome of Deinococcus sp. OD32.</title>
        <authorList>
            <person name="Wang X.-P."/>
            <person name="Du Z.-J."/>
        </authorList>
    </citation>
    <scope>NUCLEOTIDE SEQUENCE [LARGE SCALE GENOMIC DNA]</scope>
    <source>
        <strain evidence="2 3">OD32</strain>
    </source>
</reference>
<name>A0A2T3W6N6_9DEIO</name>
<keyword evidence="2" id="KW-0489">Methyltransferase</keyword>
<dbReference type="PANTHER" id="PTHR38451">
    <property type="entry name" value="TRNA (ADENINE(22)-N(1))-METHYLTRANSFERASE"/>
    <property type="match status" value="1"/>
</dbReference>
<dbReference type="EMBL" id="PYSV01000011">
    <property type="protein sequence ID" value="PTA67512.1"/>
    <property type="molecule type" value="Genomic_DNA"/>
</dbReference>
<dbReference type="Proteomes" id="UP000240317">
    <property type="component" value="Unassembled WGS sequence"/>
</dbReference>
<proteinExistence type="predicted"/>
<dbReference type="GO" id="GO:0032259">
    <property type="term" value="P:methylation"/>
    <property type="evidence" value="ECO:0007669"/>
    <property type="project" value="UniProtKB-KW"/>
</dbReference>
<feature type="compositionally biased region" description="Basic residues" evidence="1">
    <location>
        <begin position="1"/>
        <end position="16"/>
    </location>
</feature>
<dbReference type="SUPFAM" id="SSF53335">
    <property type="entry name" value="S-adenosyl-L-methionine-dependent methyltransferases"/>
    <property type="match status" value="1"/>
</dbReference>
<feature type="region of interest" description="Disordered" evidence="1">
    <location>
        <begin position="1"/>
        <end position="25"/>
    </location>
</feature>
<gene>
    <name evidence="2" type="ORF">C8263_11765</name>
</gene>
<dbReference type="OrthoDB" id="5881184at2"/>
<evidence type="ECO:0000256" key="1">
    <source>
        <dbReference type="SAM" id="MobiDB-lite"/>
    </source>
</evidence>
<protein>
    <submittedName>
        <fullName evidence="2">tRNA (Adenine-N(1))-methyltransferase</fullName>
    </submittedName>
</protein>
<dbReference type="AlphaFoldDB" id="A0A2T3W6N6"/>